<keyword evidence="2" id="KW-1185">Reference proteome</keyword>
<reference evidence="1 2" key="1">
    <citation type="submission" date="2015-06" db="EMBL/GenBank/DDBJ databases">
        <authorList>
            <person name="Xie B.-B."/>
            <person name="Rong J.-C."/>
            <person name="Qin Q.-L."/>
            <person name="Zhang Y.-Z."/>
        </authorList>
    </citation>
    <scope>NUCLEOTIDE SEQUENCE [LARGE SCALE GENOMIC DNA]</scope>
    <source>
        <strain evidence="1 2">JCM 20779</strain>
    </source>
</reference>
<name>A0ABN5CJ18_PSEO7</name>
<evidence type="ECO:0000313" key="2">
    <source>
        <dbReference type="Proteomes" id="UP000016521"/>
    </source>
</evidence>
<dbReference type="EMBL" id="CP011925">
    <property type="protein sequence ID" value="ATD09580.1"/>
    <property type="molecule type" value="Genomic_DNA"/>
</dbReference>
<proteinExistence type="predicted"/>
<protein>
    <submittedName>
        <fullName evidence="1">Uncharacterized protein</fullName>
    </submittedName>
</protein>
<dbReference type="Proteomes" id="UP000016521">
    <property type="component" value="Chromosome II"/>
</dbReference>
<organism evidence="1 2">
    <name type="scientific">Pseudoalteromonas piscicida</name>
    <dbReference type="NCBI Taxonomy" id="43662"/>
    <lineage>
        <taxon>Bacteria</taxon>
        <taxon>Pseudomonadati</taxon>
        <taxon>Pseudomonadota</taxon>
        <taxon>Gammaproteobacteria</taxon>
        <taxon>Alteromonadales</taxon>
        <taxon>Pseudoalteromonadaceae</taxon>
        <taxon>Pseudoalteromonas</taxon>
    </lineage>
</organism>
<gene>
    <name evidence="1" type="ORF">PPIS_b0413</name>
</gene>
<sequence length="48" mass="5500">MNRAHSGEPKGQRLISISTVFSPDSHRITMLRRLCLVQIPIKLLQKQT</sequence>
<evidence type="ECO:0000313" key="1">
    <source>
        <dbReference type="EMBL" id="ATD09580.1"/>
    </source>
</evidence>
<accession>A0ABN5CJ18</accession>